<evidence type="ECO:0000313" key="1">
    <source>
        <dbReference type="EMBL" id="QUX20319.1"/>
    </source>
</evidence>
<gene>
    <name evidence="1" type="ORF">KGD84_17470</name>
</gene>
<proteinExistence type="predicted"/>
<organism evidence="1 2">
    <name type="scientific">Nocardiopsis changdeensis</name>
    <dbReference type="NCBI Taxonomy" id="2831969"/>
    <lineage>
        <taxon>Bacteria</taxon>
        <taxon>Bacillati</taxon>
        <taxon>Actinomycetota</taxon>
        <taxon>Actinomycetes</taxon>
        <taxon>Streptosporangiales</taxon>
        <taxon>Nocardiopsidaceae</taxon>
        <taxon>Nocardiopsis</taxon>
    </lineage>
</organism>
<dbReference type="RefSeq" id="WP_220561514.1">
    <property type="nucleotide sequence ID" value="NZ_CP074133.1"/>
</dbReference>
<dbReference type="Proteomes" id="UP000676079">
    <property type="component" value="Chromosome"/>
</dbReference>
<sequence length="71" mass="7836">MEKFHGALGELGEQQWQAYIWKRLAVSLFEQVESLTGATEVGVSLDPSMPWPDVTLTVTPTSAKLSRSNSK</sequence>
<dbReference type="EMBL" id="CP074133">
    <property type="protein sequence ID" value="QUX20319.1"/>
    <property type="molecule type" value="Genomic_DNA"/>
</dbReference>
<evidence type="ECO:0000313" key="2">
    <source>
        <dbReference type="Proteomes" id="UP000676079"/>
    </source>
</evidence>
<accession>A0ABX8BE57</accession>
<reference evidence="1 2" key="1">
    <citation type="submission" date="2021-05" db="EMBL/GenBank/DDBJ databases">
        <title>Direct Submission.</title>
        <authorList>
            <person name="Li K."/>
            <person name="Gao J."/>
        </authorList>
    </citation>
    <scope>NUCLEOTIDE SEQUENCE [LARGE SCALE GENOMIC DNA]</scope>
    <source>
        <strain evidence="1 2">Mg02</strain>
    </source>
</reference>
<protein>
    <submittedName>
        <fullName evidence="1">Uncharacterized protein</fullName>
    </submittedName>
</protein>
<keyword evidence="2" id="KW-1185">Reference proteome</keyword>
<name>A0ABX8BE57_9ACTN</name>